<accession>A0A6H2GZN0</accession>
<proteinExistence type="predicted"/>
<dbReference type="AlphaFoldDB" id="A0A6H2GZN0"/>
<gene>
    <name evidence="1" type="ORF">HGI30_15845</name>
</gene>
<organism evidence="1 2">
    <name type="scientific">Paenibacillus albicereus</name>
    <dbReference type="NCBI Taxonomy" id="2726185"/>
    <lineage>
        <taxon>Bacteria</taxon>
        <taxon>Bacillati</taxon>
        <taxon>Bacillota</taxon>
        <taxon>Bacilli</taxon>
        <taxon>Bacillales</taxon>
        <taxon>Paenibacillaceae</taxon>
        <taxon>Paenibacillus</taxon>
    </lineage>
</organism>
<sequence>MIKMDESELLESDFSDDSLRAIGELLGPWMAQQLLLPGPVPVLLPEEAGRRV</sequence>
<dbReference type="EMBL" id="CP051428">
    <property type="protein sequence ID" value="QJC52893.1"/>
    <property type="molecule type" value="Genomic_DNA"/>
</dbReference>
<dbReference type="KEGG" id="palr:HGI30_15845"/>
<evidence type="ECO:0000313" key="2">
    <source>
        <dbReference type="Proteomes" id="UP000502136"/>
    </source>
</evidence>
<dbReference type="Proteomes" id="UP000502136">
    <property type="component" value="Chromosome"/>
</dbReference>
<protein>
    <submittedName>
        <fullName evidence="1">Uncharacterized protein</fullName>
    </submittedName>
</protein>
<evidence type="ECO:0000313" key="1">
    <source>
        <dbReference type="EMBL" id="QJC52893.1"/>
    </source>
</evidence>
<dbReference type="RefSeq" id="WP_168908442.1">
    <property type="nucleotide sequence ID" value="NZ_CP051428.1"/>
</dbReference>
<keyword evidence="2" id="KW-1185">Reference proteome</keyword>
<reference evidence="1 2" key="1">
    <citation type="submission" date="2020-04" db="EMBL/GenBank/DDBJ databases">
        <title>Novel Paenibacillus strain UniB2 isolated from commercial digestive syrup.</title>
        <authorList>
            <person name="Thorat V."/>
            <person name="Kirdat K."/>
            <person name="Tiwarekar B."/>
            <person name="Yadav A."/>
        </authorList>
    </citation>
    <scope>NUCLEOTIDE SEQUENCE [LARGE SCALE GENOMIC DNA]</scope>
    <source>
        <strain evidence="1 2">UniB2</strain>
    </source>
</reference>
<name>A0A6H2GZN0_9BACL</name>